<dbReference type="GO" id="GO:0003677">
    <property type="term" value="F:DNA binding"/>
    <property type="evidence" value="ECO:0007669"/>
    <property type="project" value="UniProtKB-KW"/>
</dbReference>
<dbReference type="InterPro" id="IPR001289">
    <property type="entry name" value="NFYA"/>
</dbReference>
<proteinExistence type="inferred from homology"/>
<dbReference type="GO" id="GO:0003700">
    <property type="term" value="F:DNA-binding transcription factor activity"/>
    <property type="evidence" value="ECO:0007669"/>
    <property type="project" value="UniProtKB-UniRule"/>
</dbReference>
<gene>
    <name evidence="8" type="ORF">Glove_718g41</name>
</gene>
<sequence length="379" mass="42073">MNFININDFVYGYNSNNVMFSPMQSPVTPIAPTLKRENSSSHLICDPQIGEDKPQMLSPPATPHPNNSSPHHPSRPILSLETPKKSPITKPLKVNVSNNNVVVNSTNTVDAAVADVSSPALSSSTITTTTASTSVTAPIKVTTTTTDHEEENLNPKQINRINKRRIAREKFKKKHNIPKQRKPYIHESRHIHALRRPRGPGGRFLTNSAEKVLQTYNNNNMNSTCHFDPYNTSPQQHQQQYIENPWSFMMNNMNMMNGMNMNAVDINAINAMNPYNLVIEPTDDCSSATSSTLSSPTSYHPTTITTKIDDEPIYTHDTSLTELYVLPYGATSPTTTYSSPPFVTNNSNNAVINNTAVINNAVIHNAANYVWNNSTINLI</sequence>
<dbReference type="SMART" id="SM00521">
    <property type="entry name" value="CBF"/>
    <property type="match status" value="1"/>
</dbReference>
<organism evidence="8 9">
    <name type="scientific">Diversispora epigaea</name>
    <dbReference type="NCBI Taxonomy" id="1348612"/>
    <lineage>
        <taxon>Eukaryota</taxon>
        <taxon>Fungi</taxon>
        <taxon>Fungi incertae sedis</taxon>
        <taxon>Mucoromycota</taxon>
        <taxon>Glomeromycotina</taxon>
        <taxon>Glomeromycetes</taxon>
        <taxon>Diversisporales</taxon>
        <taxon>Diversisporaceae</taxon>
        <taxon>Diversispora</taxon>
    </lineage>
</organism>
<dbReference type="Gene3D" id="6.10.250.2430">
    <property type="match status" value="1"/>
</dbReference>
<evidence type="ECO:0000256" key="3">
    <source>
        <dbReference type="ARBA" id="ARBA00023125"/>
    </source>
</evidence>
<comment type="function">
    <text evidence="6">Component of the sequence-specific heterotrimeric transcription factor (NF-Y) which specifically recognizes a 5'-CCAAT-3' box motif found in the promoters of its target genes.</text>
</comment>
<keyword evidence="5 6" id="KW-0539">Nucleus</keyword>
<comment type="subcellular location">
    <subcellularLocation>
        <location evidence="1 6">Nucleus</location>
    </subcellularLocation>
</comment>
<comment type="caution">
    <text evidence="8">The sequence shown here is derived from an EMBL/GenBank/DDBJ whole genome shotgun (WGS) entry which is preliminary data.</text>
</comment>
<evidence type="ECO:0000256" key="6">
    <source>
        <dbReference type="RuleBase" id="RU367155"/>
    </source>
</evidence>
<reference evidence="8 9" key="1">
    <citation type="submission" date="2018-08" db="EMBL/GenBank/DDBJ databases">
        <title>Genome and evolution of the arbuscular mycorrhizal fungus Diversispora epigaea (formerly Glomus versiforme) and its bacterial endosymbionts.</title>
        <authorList>
            <person name="Sun X."/>
            <person name="Fei Z."/>
            <person name="Harrison M."/>
        </authorList>
    </citation>
    <scope>NUCLEOTIDE SEQUENCE [LARGE SCALE GENOMIC DNA]</scope>
    <source>
        <strain evidence="8 9">IT104</strain>
    </source>
</reference>
<dbReference type="GO" id="GO:0005634">
    <property type="term" value="C:nucleus"/>
    <property type="evidence" value="ECO:0007669"/>
    <property type="project" value="UniProtKB-SubCell"/>
</dbReference>
<dbReference type="AlphaFoldDB" id="A0A397G6N2"/>
<protein>
    <recommendedName>
        <fullName evidence="6">Transcriptional activator HAP2</fullName>
    </recommendedName>
</protein>
<keyword evidence="2 6" id="KW-0805">Transcription regulation</keyword>
<keyword evidence="9" id="KW-1185">Reference proteome</keyword>
<dbReference type="PROSITE" id="PS51152">
    <property type="entry name" value="NFYA_HAP2_2"/>
    <property type="match status" value="1"/>
</dbReference>
<evidence type="ECO:0000256" key="2">
    <source>
        <dbReference type="ARBA" id="ARBA00023015"/>
    </source>
</evidence>
<accession>A0A397G6N2</accession>
<dbReference type="PRINTS" id="PR00616">
    <property type="entry name" value="CCAATSUBUNTB"/>
</dbReference>
<keyword evidence="4 6" id="KW-0804">Transcription</keyword>
<feature type="region of interest" description="Disordered" evidence="7">
    <location>
        <begin position="31"/>
        <end position="90"/>
    </location>
</feature>
<evidence type="ECO:0000313" key="9">
    <source>
        <dbReference type="Proteomes" id="UP000266861"/>
    </source>
</evidence>
<dbReference type="OrthoDB" id="1097733at2759"/>
<evidence type="ECO:0000313" key="8">
    <source>
        <dbReference type="EMBL" id="RHZ44553.1"/>
    </source>
</evidence>
<dbReference type="Pfam" id="PF02045">
    <property type="entry name" value="CBFB_NFYA"/>
    <property type="match status" value="1"/>
</dbReference>
<keyword evidence="3 6" id="KW-0238">DNA-binding</keyword>
<dbReference type="EMBL" id="PQFF01000570">
    <property type="protein sequence ID" value="RHZ44553.1"/>
    <property type="molecule type" value="Genomic_DNA"/>
</dbReference>
<name>A0A397G6N2_9GLOM</name>
<evidence type="ECO:0000256" key="4">
    <source>
        <dbReference type="ARBA" id="ARBA00023163"/>
    </source>
</evidence>
<dbReference type="STRING" id="1348612.A0A397G6N2"/>
<dbReference type="PANTHER" id="PTHR12632">
    <property type="entry name" value="TRANSCRIPTION FACTOR NF-Y ALPHA-RELATED"/>
    <property type="match status" value="1"/>
</dbReference>
<evidence type="ECO:0000256" key="5">
    <source>
        <dbReference type="ARBA" id="ARBA00023242"/>
    </source>
</evidence>
<evidence type="ECO:0000256" key="1">
    <source>
        <dbReference type="ARBA" id="ARBA00004123"/>
    </source>
</evidence>
<evidence type="ECO:0000256" key="7">
    <source>
        <dbReference type="SAM" id="MobiDB-lite"/>
    </source>
</evidence>
<dbReference type="Proteomes" id="UP000266861">
    <property type="component" value="Unassembled WGS sequence"/>
</dbReference>
<comment type="similarity">
    <text evidence="6">Belongs to the NFYA/HAP2 subunit family.</text>
</comment>
<comment type="subunit">
    <text evidence="6">Heterotrimer.</text>
</comment>